<evidence type="ECO:0000313" key="2">
    <source>
        <dbReference type="Proteomes" id="UP000800096"/>
    </source>
</evidence>
<name>A0A6A5QI19_AMPQU</name>
<accession>A0A6A5QI19</accession>
<evidence type="ECO:0000313" key="1">
    <source>
        <dbReference type="EMBL" id="KAF1915012.1"/>
    </source>
</evidence>
<proteinExistence type="predicted"/>
<dbReference type="EMBL" id="ML979137">
    <property type="protein sequence ID" value="KAF1915012.1"/>
    <property type="molecule type" value="Genomic_DNA"/>
</dbReference>
<dbReference type="AlphaFoldDB" id="A0A6A5QI19"/>
<keyword evidence="2" id="KW-1185">Reference proteome</keyword>
<protein>
    <submittedName>
        <fullName evidence="1">Uncharacterized protein</fullName>
    </submittedName>
</protein>
<reference evidence="1" key="1">
    <citation type="journal article" date="2020" name="Stud. Mycol.">
        <title>101 Dothideomycetes genomes: a test case for predicting lifestyles and emergence of pathogens.</title>
        <authorList>
            <person name="Haridas S."/>
            <person name="Albert R."/>
            <person name="Binder M."/>
            <person name="Bloem J."/>
            <person name="Labutti K."/>
            <person name="Salamov A."/>
            <person name="Andreopoulos B."/>
            <person name="Baker S."/>
            <person name="Barry K."/>
            <person name="Bills G."/>
            <person name="Bluhm B."/>
            <person name="Cannon C."/>
            <person name="Castanera R."/>
            <person name="Culley D."/>
            <person name="Daum C."/>
            <person name="Ezra D."/>
            <person name="Gonzalez J."/>
            <person name="Henrissat B."/>
            <person name="Kuo A."/>
            <person name="Liang C."/>
            <person name="Lipzen A."/>
            <person name="Lutzoni F."/>
            <person name="Magnuson J."/>
            <person name="Mondo S."/>
            <person name="Nolan M."/>
            <person name="Ohm R."/>
            <person name="Pangilinan J."/>
            <person name="Park H.-J."/>
            <person name="Ramirez L."/>
            <person name="Alfaro M."/>
            <person name="Sun H."/>
            <person name="Tritt A."/>
            <person name="Yoshinaga Y."/>
            <person name="Zwiers L.-H."/>
            <person name="Turgeon B."/>
            <person name="Goodwin S."/>
            <person name="Spatafora J."/>
            <person name="Crous P."/>
            <person name="Grigoriev I."/>
        </authorList>
    </citation>
    <scope>NUCLEOTIDE SEQUENCE</scope>
    <source>
        <strain evidence="1">HMLAC05119</strain>
    </source>
</reference>
<gene>
    <name evidence="1" type="ORF">BDU57DRAFT_520304</name>
</gene>
<organism evidence="1 2">
    <name type="scientific">Ampelomyces quisqualis</name>
    <name type="common">Powdery mildew agent</name>
    <dbReference type="NCBI Taxonomy" id="50730"/>
    <lineage>
        <taxon>Eukaryota</taxon>
        <taxon>Fungi</taxon>
        <taxon>Dikarya</taxon>
        <taxon>Ascomycota</taxon>
        <taxon>Pezizomycotina</taxon>
        <taxon>Dothideomycetes</taxon>
        <taxon>Pleosporomycetidae</taxon>
        <taxon>Pleosporales</taxon>
        <taxon>Pleosporineae</taxon>
        <taxon>Phaeosphaeriaceae</taxon>
        <taxon>Ampelomyces</taxon>
    </lineage>
</organism>
<sequence length="166" mass="19282">MPIWMPTWVQTSLATRKGGCVEDHCRIRGIKSNAWGWELETIWIAGSRMRRDLDPWRSPLNFGSNFRHSVIWIHSFRDMTCRSILFLVHRPQMPKYLTLSSRHLNAINRRLRSLNGTTSLRASACRLRLVLYDCSTWTIGYAETFCLRTIERGPTITAADISMRPS</sequence>
<dbReference type="Proteomes" id="UP000800096">
    <property type="component" value="Unassembled WGS sequence"/>
</dbReference>